<sequence>MTLYRLDWLVVLPLSQFTFVISTFLTASEPVVRNANLLSSGVPFSSPLLSAGRRPRGRRLRRADFRVLRKEAPPLPPWNTDRTAEAAGTRTSQGQLHQIDKIGTIREKGASRKDSRNGGRLRGPEAGNAEPELDEEVGADEFGACALREVDVALQTEPPRSLPEQQVQSAVLGAIMKTNRSTLICCLH</sequence>
<reference evidence="2 3" key="2">
    <citation type="journal article" date="2019" name="G3 (Bethesda)">
        <title>Hybrid Assembly of the Genome of the Entomopathogenic Nematode Steinernema carpocapsae Identifies the X-Chromosome.</title>
        <authorList>
            <person name="Serra L."/>
            <person name="Macchietto M."/>
            <person name="Macias-Munoz A."/>
            <person name="McGill C.J."/>
            <person name="Rodriguez I.M."/>
            <person name="Rodriguez B."/>
            <person name="Murad R."/>
            <person name="Mortazavi A."/>
        </authorList>
    </citation>
    <scope>NUCLEOTIDE SEQUENCE [LARGE SCALE GENOMIC DNA]</scope>
    <source>
        <strain evidence="2 3">ALL</strain>
    </source>
</reference>
<protein>
    <submittedName>
        <fullName evidence="2">Uncharacterized protein</fullName>
    </submittedName>
</protein>
<gene>
    <name evidence="2" type="ORF">L596_019317</name>
</gene>
<name>A0A4U5MR26_STECR</name>
<reference evidence="2 3" key="1">
    <citation type="journal article" date="2015" name="Genome Biol.">
        <title>Comparative genomics of Steinernema reveals deeply conserved gene regulatory networks.</title>
        <authorList>
            <person name="Dillman A.R."/>
            <person name="Macchietto M."/>
            <person name="Porter C.F."/>
            <person name="Rogers A."/>
            <person name="Williams B."/>
            <person name="Antoshechkin I."/>
            <person name="Lee M.M."/>
            <person name="Goodwin Z."/>
            <person name="Lu X."/>
            <person name="Lewis E.E."/>
            <person name="Goodrich-Blair H."/>
            <person name="Stock S.P."/>
            <person name="Adams B.J."/>
            <person name="Sternberg P.W."/>
            <person name="Mortazavi A."/>
        </authorList>
    </citation>
    <scope>NUCLEOTIDE SEQUENCE [LARGE SCALE GENOMIC DNA]</scope>
    <source>
        <strain evidence="2 3">ALL</strain>
    </source>
</reference>
<evidence type="ECO:0000313" key="2">
    <source>
        <dbReference type="EMBL" id="TKR71773.1"/>
    </source>
</evidence>
<accession>A0A4U5MR26</accession>
<keyword evidence="3" id="KW-1185">Reference proteome</keyword>
<feature type="region of interest" description="Disordered" evidence="1">
    <location>
        <begin position="72"/>
        <end position="134"/>
    </location>
</feature>
<dbReference type="EMBL" id="AZBU02000006">
    <property type="protein sequence ID" value="TKR71773.1"/>
    <property type="molecule type" value="Genomic_DNA"/>
</dbReference>
<dbReference type="AlphaFoldDB" id="A0A4U5MR26"/>
<dbReference type="Proteomes" id="UP000298663">
    <property type="component" value="Unassembled WGS sequence"/>
</dbReference>
<evidence type="ECO:0000313" key="3">
    <source>
        <dbReference type="Proteomes" id="UP000298663"/>
    </source>
</evidence>
<evidence type="ECO:0000256" key="1">
    <source>
        <dbReference type="SAM" id="MobiDB-lite"/>
    </source>
</evidence>
<feature type="compositionally biased region" description="Basic and acidic residues" evidence="1">
    <location>
        <begin position="98"/>
        <end position="117"/>
    </location>
</feature>
<organism evidence="2 3">
    <name type="scientific">Steinernema carpocapsae</name>
    <name type="common">Entomopathogenic nematode</name>
    <dbReference type="NCBI Taxonomy" id="34508"/>
    <lineage>
        <taxon>Eukaryota</taxon>
        <taxon>Metazoa</taxon>
        <taxon>Ecdysozoa</taxon>
        <taxon>Nematoda</taxon>
        <taxon>Chromadorea</taxon>
        <taxon>Rhabditida</taxon>
        <taxon>Tylenchina</taxon>
        <taxon>Panagrolaimomorpha</taxon>
        <taxon>Strongyloidoidea</taxon>
        <taxon>Steinernematidae</taxon>
        <taxon>Steinernema</taxon>
    </lineage>
</organism>
<comment type="caution">
    <text evidence="2">The sequence shown here is derived from an EMBL/GenBank/DDBJ whole genome shotgun (WGS) entry which is preliminary data.</text>
</comment>
<proteinExistence type="predicted"/>